<evidence type="ECO:0000313" key="1">
    <source>
        <dbReference type="EMBL" id="KAF2544746.1"/>
    </source>
</evidence>
<gene>
    <name evidence="1" type="ORF">F2Q70_00022632</name>
</gene>
<comment type="caution">
    <text evidence="1">The sequence shown here is derived from an EMBL/GenBank/DDBJ whole genome shotgun (WGS) entry which is preliminary data.</text>
</comment>
<dbReference type="AlphaFoldDB" id="A0A8S9GK99"/>
<name>A0A8S9GK99_BRACR</name>
<reference evidence="1" key="1">
    <citation type="submission" date="2019-12" db="EMBL/GenBank/DDBJ databases">
        <title>Genome sequencing and annotation of Brassica cretica.</title>
        <authorList>
            <person name="Studholme D.J."/>
            <person name="Sarris P.F."/>
        </authorList>
    </citation>
    <scope>NUCLEOTIDE SEQUENCE</scope>
    <source>
        <strain evidence="1">PFS-102/07</strain>
        <tissue evidence="1">Leaf</tissue>
    </source>
</reference>
<organism evidence="1">
    <name type="scientific">Brassica cretica</name>
    <name type="common">Mustard</name>
    <dbReference type="NCBI Taxonomy" id="69181"/>
    <lineage>
        <taxon>Eukaryota</taxon>
        <taxon>Viridiplantae</taxon>
        <taxon>Streptophyta</taxon>
        <taxon>Embryophyta</taxon>
        <taxon>Tracheophyta</taxon>
        <taxon>Spermatophyta</taxon>
        <taxon>Magnoliopsida</taxon>
        <taxon>eudicotyledons</taxon>
        <taxon>Gunneridae</taxon>
        <taxon>Pentapetalae</taxon>
        <taxon>rosids</taxon>
        <taxon>malvids</taxon>
        <taxon>Brassicales</taxon>
        <taxon>Brassicaceae</taxon>
        <taxon>Brassiceae</taxon>
        <taxon>Brassica</taxon>
    </lineage>
</organism>
<accession>A0A8S9GK99</accession>
<sequence>MVDSTQHPPWVLLPSEDVSPTFDFTTLFSTSLHAKVSFNDARPIVYISPEFMFSMVWCSPPPRFKHGASPLEIAFRGRTWS</sequence>
<protein>
    <submittedName>
        <fullName evidence="1">Uncharacterized protein</fullName>
    </submittedName>
</protein>
<proteinExistence type="predicted"/>
<dbReference type="EMBL" id="QGKY02001925">
    <property type="protein sequence ID" value="KAF2544746.1"/>
    <property type="molecule type" value="Genomic_DNA"/>
</dbReference>